<dbReference type="SUPFAM" id="SSF56349">
    <property type="entry name" value="DNA breaking-rejoining enzymes"/>
    <property type="match status" value="1"/>
</dbReference>
<keyword evidence="2 3" id="KW-0238">DNA-binding</keyword>
<evidence type="ECO:0000313" key="5">
    <source>
        <dbReference type="EMBL" id="MBM6662922.1"/>
    </source>
</evidence>
<dbReference type="GO" id="GO:0003677">
    <property type="term" value="F:DNA binding"/>
    <property type="evidence" value="ECO:0007669"/>
    <property type="project" value="UniProtKB-UniRule"/>
</dbReference>
<dbReference type="PROSITE" id="PS51900">
    <property type="entry name" value="CB"/>
    <property type="match status" value="1"/>
</dbReference>
<dbReference type="AlphaFoldDB" id="A0A939B689"/>
<keyword evidence="1" id="KW-0229">DNA integration</keyword>
<protein>
    <submittedName>
        <fullName evidence="5">Site-specific integrase</fullName>
    </submittedName>
</protein>
<proteinExistence type="predicted"/>
<dbReference type="GO" id="GO:0015074">
    <property type="term" value="P:DNA integration"/>
    <property type="evidence" value="ECO:0007669"/>
    <property type="project" value="UniProtKB-KW"/>
</dbReference>
<name>A0A939B689_9BACT</name>
<dbReference type="InterPro" id="IPR044068">
    <property type="entry name" value="CB"/>
</dbReference>
<organism evidence="5 6">
    <name type="scientific">Marseilla massiliensis</name>
    <dbReference type="NCBI Taxonomy" id="1841864"/>
    <lineage>
        <taxon>Bacteria</taxon>
        <taxon>Pseudomonadati</taxon>
        <taxon>Bacteroidota</taxon>
        <taxon>Bacteroidia</taxon>
        <taxon>Bacteroidales</taxon>
        <taxon>Prevotellaceae</taxon>
        <taxon>Marseilla</taxon>
    </lineage>
</organism>
<evidence type="ECO:0000259" key="4">
    <source>
        <dbReference type="PROSITE" id="PS51900"/>
    </source>
</evidence>
<evidence type="ECO:0000256" key="3">
    <source>
        <dbReference type="PROSITE-ProRule" id="PRU01248"/>
    </source>
</evidence>
<accession>A0A939B689</accession>
<gene>
    <name evidence="5" type="ORF">H6B30_14425</name>
</gene>
<dbReference type="Pfam" id="PF13102">
    <property type="entry name" value="Phage_int_SAM_5"/>
    <property type="match status" value="1"/>
</dbReference>
<reference evidence="5 6" key="1">
    <citation type="journal article" date="2021" name="Sci. Rep.">
        <title>The distribution of antibiotic resistance genes in chicken gut microbiota commensals.</title>
        <authorList>
            <person name="Juricova H."/>
            <person name="Matiasovicova J."/>
            <person name="Kubasova T."/>
            <person name="Cejkova D."/>
            <person name="Rychlik I."/>
        </authorList>
    </citation>
    <scope>NUCLEOTIDE SEQUENCE [LARGE SCALE GENOMIC DNA]</scope>
    <source>
        <strain evidence="5 6">An819</strain>
    </source>
</reference>
<sequence length="283" mass="32891">MDNEQKDIRTAALPLTADNESGFIAYANSRVEKLQDEGRYDAAVKLKGYIKRFITYLGKNEVPFKDFDALLIRNYHTWLKNQELGRNTISLYIRNLKRVYRRAVDDGLTAECHPFEGMDVSYHIKSRKDRNRLTPKEVMQMRYMDVSGLRPSALFARDLFLFAVFAKGMTGRDLFYLTRDNIKDGFLIYTSKVAGKEEVVRWNAFLQDIVDRYAQPNTPYLFPIITAESPEEQWRQHDAAIHSINWNLRNIGRMLGLPFPLNLTVARHSWESLTGDVKISELL</sequence>
<dbReference type="EMBL" id="JACJJL010000035">
    <property type="protein sequence ID" value="MBM6662922.1"/>
    <property type="molecule type" value="Genomic_DNA"/>
</dbReference>
<keyword evidence="6" id="KW-1185">Reference proteome</keyword>
<dbReference type="Proteomes" id="UP000764045">
    <property type="component" value="Unassembled WGS sequence"/>
</dbReference>
<dbReference type="RefSeq" id="WP_205111811.1">
    <property type="nucleotide sequence ID" value="NZ_JACJJL010000035.1"/>
</dbReference>
<evidence type="ECO:0000313" key="6">
    <source>
        <dbReference type="Proteomes" id="UP000764045"/>
    </source>
</evidence>
<dbReference type="Gene3D" id="1.10.150.130">
    <property type="match status" value="1"/>
</dbReference>
<dbReference type="InterPro" id="IPR025269">
    <property type="entry name" value="SAM-like_dom"/>
</dbReference>
<feature type="domain" description="Core-binding (CB)" evidence="4">
    <location>
        <begin position="28"/>
        <end position="104"/>
    </location>
</feature>
<comment type="caution">
    <text evidence="5">The sequence shown here is derived from an EMBL/GenBank/DDBJ whole genome shotgun (WGS) entry which is preliminary data.</text>
</comment>
<evidence type="ECO:0000256" key="2">
    <source>
        <dbReference type="ARBA" id="ARBA00023125"/>
    </source>
</evidence>
<dbReference type="InterPro" id="IPR010998">
    <property type="entry name" value="Integrase_recombinase_N"/>
</dbReference>
<evidence type="ECO:0000256" key="1">
    <source>
        <dbReference type="ARBA" id="ARBA00022908"/>
    </source>
</evidence>
<dbReference type="InterPro" id="IPR011010">
    <property type="entry name" value="DNA_brk_join_enz"/>
</dbReference>